<keyword evidence="1" id="KW-1133">Transmembrane helix</keyword>
<proteinExistence type="predicted"/>
<feature type="transmembrane region" description="Helical" evidence="1">
    <location>
        <begin position="76"/>
        <end position="92"/>
    </location>
</feature>
<keyword evidence="1" id="KW-0472">Membrane</keyword>
<sequence>MFKPKVVFTAISIWFSFHIIVFFVIGPSMFQDMKDLNEKALFMSSQMMQLSGITMLFIGILMYLCRDLEIAQAKKFLLASGVMLVFMDIIMIKDEMIAMEKYPNDPAMHTPLSAIAIFLVLTIYSLYVALTVKD</sequence>
<evidence type="ECO:0000256" key="1">
    <source>
        <dbReference type="SAM" id="Phobius"/>
    </source>
</evidence>
<accession>A0A383EG85</accession>
<organism evidence="2">
    <name type="scientific">marine metagenome</name>
    <dbReference type="NCBI Taxonomy" id="408172"/>
    <lineage>
        <taxon>unclassified sequences</taxon>
        <taxon>metagenomes</taxon>
        <taxon>ecological metagenomes</taxon>
    </lineage>
</organism>
<feature type="transmembrane region" description="Helical" evidence="1">
    <location>
        <begin position="46"/>
        <end position="64"/>
    </location>
</feature>
<feature type="transmembrane region" description="Helical" evidence="1">
    <location>
        <begin position="7"/>
        <end position="26"/>
    </location>
</feature>
<evidence type="ECO:0000313" key="2">
    <source>
        <dbReference type="EMBL" id="SVE55118.1"/>
    </source>
</evidence>
<name>A0A383EG85_9ZZZZ</name>
<evidence type="ECO:0008006" key="3">
    <source>
        <dbReference type="Google" id="ProtNLM"/>
    </source>
</evidence>
<dbReference type="AlphaFoldDB" id="A0A383EG85"/>
<feature type="transmembrane region" description="Helical" evidence="1">
    <location>
        <begin position="112"/>
        <end position="132"/>
    </location>
</feature>
<protein>
    <recommendedName>
        <fullName evidence="3">DUF4149 domain-containing protein</fullName>
    </recommendedName>
</protein>
<gene>
    <name evidence="2" type="ORF">METZ01_LOCUS507972</name>
</gene>
<reference evidence="2" key="1">
    <citation type="submission" date="2018-05" db="EMBL/GenBank/DDBJ databases">
        <authorList>
            <person name="Lanie J.A."/>
            <person name="Ng W.-L."/>
            <person name="Kazmierczak K.M."/>
            <person name="Andrzejewski T.M."/>
            <person name="Davidsen T.M."/>
            <person name="Wayne K.J."/>
            <person name="Tettelin H."/>
            <person name="Glass J.I."/>
            <person name="Rusch D."/>
            <person name="Podicherti R."/>
            <person name="Tsui H.-C.T."/>
            <person name="Winkler M.E."/>
        </authorList>
    </citation>
    <scope>NUCLEOTIDE SEQUENCE</scope>
</reference>
<keyword evidence="1" id="KW-0812">Transmembrane</keyword>
<dbReference type="EMBL" id="UINC01225170">
    <property type="protein sequence ID" value="SVE55118.1"/>
    <property type="molecule type" value="Genomic_DNA"/>
</dbReference>